<dbReference type="AlphaFoldDB" id="A0A286FAM2"/>
<dbReference type="OrthoDB" id="955741at2"/>
<dbReference type="InterPro" id="IPR046167">
    <property type="entry name" value="DUF6169"/>
</dbReference>
<gene>
    <name evidence="1" type="ORF">SAMN06269250_1320</name>
</gene>
<dbReference type="EMBL" id="OCNH01000001">
    <property type="protein sequence ID" value="SOD80275.1"/>
    <property type="molecule type" value="Genomic_DNA"/>
</dbReference>
<dbReference type="Proteomes" id="UP000219452">
    <property type="component" value="Unassembled WGS sequence"/>
</dbReference>
<dbReference type="Pfam" id="PF19666">
    <property type="entry name" value="DUF6169"/>
    <property type="match status" value="1"/>
</dbReference>
<evidence type="ECO:0000313" key="2">
    <source>
        <dbReference type="Proteomes" id="UP000219452"/>
    </source>
</evidence>
<accession>A0A286FAM2</accession>
<protein>
    <submittedName>
        <fullName evidence="1">Uncharacterized protein</fullName>
    </submittedName>
</protein>
<keyword evidence="2" id="KW-1185">Reference proteome</keyword>
<organism evidence="1 2">
    <name type="scientific">Spirosoma fluviale</name>
    <dbReference type="NCBI Taxonomy" id="1597977"/>
    <lineage>
        <taxon>Bacteria</taxon>
        <taxon>Pseudomonadati</taxon>
        <taxon>Bacteroidota</taxon>
        <taxon>Cytophagia</taxon>
        <taxon>Cytophagales</taxon>
        <taxon>Cytophagaceae</taxon>
        <taxon>Spirosoma</taxon>
    </lineage>
</organism>
<sequence>MPNNAKINSYKFTWIGGERNVYAFTTNEDVGYEIRFVPSAYLFVDYVDGHVNAFEMVIAVADNPNGSRLPADPLTEHTIRAIFYDFFRSLEHVIIYICDSADGREKARFRKFTMWYYRYIAKDLFNMDAWLPDGDRVTILSGILSTKHPYFSQFVELFKNLNEAEKE</sequence>
<dbReference type="RefSeq" id="WP_144035875.1">
    <property type="nucleotide sequence ID" value="NZ_OCNH01000001.1"/>
</dbReference>
<evidence type="ECO:0000313" key="1">
    <source>
        <dbReference type="EMBL" id="SOD80275.1"/>
    </source>
</evidence>
<reference evidence="2" key="1">
    <citation type="submission" date="2017-09" db="EMBL/GenBank/DDBJ databases">
        <authorList>
            <person name="Varghese N."/>
            <person name="Submissions S."/>
        </authorList>
    </citation>
    <scope>NUCLEOTIDE SEQUENCE [LARGE SCALE GENOMIC DNA]</scope>
    <source>
        <strain evidence="2">DSM 29961</strain>
    </source>
</reference>
<proteinExistence type="predicted"/>
<name>A0A286FAM2_9BACT</name>